<dbReference type="PANTHER" id="PTHR47723:SF19">
    <property type="entry name" value="POLYNUCLEOTIDYL TRANSFERASE, RIBONUCLEASE H-LIKE SUPERFAMILY PROTEIN"/>
    <property type="match status" value="1"/>
</dbReference>
<feature type="domain" description="RNase H type-1" evidence="1">
    <location>
        <begin position="2"/>
        <end position="67"/>
    </location>
</feature>
<dbReference type="CDD" id="cd06222">
    <property type="entry name" value="RNase_H_like"/>
    <property type="match status" value="1"/>
</dbReference>
<keyword evidence="3" id="KW-1185">Reference proteome</keyword>
<protein>
    <recommendedName>
        <fullName evidence="1">RNase H type-1 domain-containing protein</fullName>
    </recommendedName>
</protein>
<comment type="caution">
    <text evidence="2">The sequence shown here is derived from an EMBL/GenBank/DDBJ whole genome shotgun (WGS) entry which is preliminary data.</text>
</comment>
<dbReference type="InterPro" id="IPR053151">
    <property type="entry name" value="RNase_H-like"/>
</dbReference>
<evidence type="ECO:0000259" key="1">
    <source>
        <dbReference type="Pfam" id="PF13456"/>
    </source>
</evidence>
<name>A0ABR2N9B3_9ROSI</name>
<dbReference type="Pfam" id="PF13456">
    <property type="entry name" value="RVT_3"/>
    <property type="match status" value="1"/>
</dbReference>
<proteinExistence type="predicted"/>
<evidence type="ECO:0000313" key="3">
    <source>
        <dbReference type="Proteomes" id="UP001396334"/>
    </source>
</evidence>
<dbReference type="InterPro" id="IPR002156">
    <property type="entry name" value="RNaseH_domain"/>
</dbReference>
<organism evidence="2 3">
    <name type="scientific">Hibiscus sabdariffa</name>
    <name type="common">roselle</name>
    <dbReference type="NCBI Taxonomy" id="183260"/>
    <lineage>
        <taxon>Eukaryota</taxon>
        <taxon>Viridiplantae</taxon>
        <taxon>Streptophyta</taxon>
        <taxon>Embryophyta</taxon>
        <taxon>Tracheophyta</taxon>
        <taxon>Spermatophyta</taxon>
        <taxon>Magnoliopsida</taxon>
        <taxon>eudicotyledons</taxon>
        <taxon>Gunneridae</taxon>
        <taxon>Pentapetalae</taxon>
        <taxon>rosids</taxon>
        <taxon>malvids</taxon>
        <taxon>Malvales</taxon>
        <taxon>Malvaceae</taxon>
        <taxon>Malvoideae</taxon>
        <taxon>Hibiscus</taxon>
    </lineage>
</organism>
<sequence>MDSGLTSCCGVSRDFEGNWCFGFSRDLGLCFVLEAELCGVYEGLATTWNLGYIRIVVEMNCRDAYDMVLYGNISVDIMARLALIGTLAYHRYLNPSSIVRDTLDADKETSVTN</sequence>
<gene>
    <name evidence="2" type="ORF">V6N11_012928</name>
</gene>
<accession>A0ABR2N9B3</accession>
<reference evidence="2 3" key="1">
    <citation type="journal article" date="2024" name="G3 (Bethesda)">
        <title>Genome assembly of Hibiscus sabdariffa L. provides insights into metabolisms of medicinal natural products.</title>
        <authorList>
            <person name="Kim T."/>
        </authorList>
    </citation>
    <scope>NUCLEOTIDE SEQUENCE [LARGE SCALE GENOMIC DNA]</scope>
    <source>
        <strain evidence="2">TK-2024</strain>
        <tissue evidence="2">Old leaves</tissue>
    </source>
</reference>
<dbReference type="EMBL" id="JBBPBN010000205">
    <property type="protein sequence ID" value="KAK8972734.1"/>
    <property type="molecule type" value="Genomic_DNA"/>
</dbReference>
<dbReference type="PANTHER" id="PTHR47723">
    <property type="entry name" value="OS05G0353850 PROTEIN"/>
    <property type="match status" value="1"/>
</dbReference>
<evidence type="ECO:0000313" key="2">
    <source>
        <dbReference type="EMBL" id="KAK8972734.1"/>
    </source>
</evidence>
<dbReference type="InterPro" id="IPR044730">
    <property type="entry name" value="RNase_H-like_dom_plant"/>
</dbReference>
<dbReference type="Proteomes" id="UP001396334">
    <property type="component" value="Unassembled WGS sequence"/>
</dbReference>